<feature type="region of interest" description="Disordered" evidence="1">
    <location>
        <begin position="1"/>
        <end position="20"/>
    </location>
</feature>
<accession>A0ABR9L5Z3</accession>
<reference evidence="2 3" key="1">
    <citation type="submission" date="2020-10" db="EMBL/GenBank/DDBJ databases">
        <title>Sequencing the genomes of 1000 actinobacteria strains.</title>
        <authorList>
            <person name="Klenk H.-P."/>
        </authorList>
    </citation>
    <scope>NUCLEOTIDE SEQUENCE [LARGE SCALE GENOMIC DNA]</scope>
    <source>
        <strain evidence="2 3">DSM 46661</strain>
    </source>
</reference>
<proteinExistence type="predicted"/>
<comment type="caution">
    <text evidence="2">The sequence shown here is derived from an EMBL/GenBank/DDBJ whole genome shotgun (WGS) entry which is preliminary data.</text>
</comment>
<name>A0ABR9L5Z3_9PSEU</name>
<protein>
    <submittedName>
        <fullName evidence="2">Uncharacterized protein</fullName>
    </submittedName>
</protein>
<keyword evidence="3" id="KW-1185">Reference proteome</keyword>
<evidence type="ECO:0000313" key="3">
    <source>
        <dbReference type="Proteomes" id="UP000656548"/>
    </source>
</evidence>
<evidence type="ECO:0000313" key="2">
    <source>
        <dbReference type="EMBL" id="MBE1575563.1"/>
    </source>
</evidence>
<dbReference type="EMBL" id="JADBEJ010000004">
    <property type="protein sequence ID" value="MBE1575563.1"/>
    <property type="molecule type" value="Genomic_DNA"/>
</dbReference>
<sequence length="37" mass="3868">MTHVTSRDGTPIAGERAGSGPAVVLVGDGRLLSWRTF</sequence>
<organism evidence="2 3">
    <name type="scientific">Amycolatopsis roodepoortensis</name>
    <dbReference type="NCBI Taxonomy" id="700274"/>
    <lineage>
        <taxon>Bacteria</taxon>
        <taxon>Bacillati</taxon>
        <taxon>Actinomycetota</taxon>
        <taxon>Actinomycetes</taxon>
        <taxon>Pseudonocardiales</taxon>
        <taxon>Pseudonocardiaceae</taxon>
        <taxon>Amycolatopsis</taxon>
    </lineage>
</organism>
<dbReference type="Proteomes" id="UP000656548">
    <property type="component" value="Unassembled WGS sequence"/>
</dbReference>
<gene>
    <name evidence="2" type="ORF">H4W30_002610</name>
</gene>
<evidence type="ECO:0000256" key="1">
    <source>
        <dbReference type="SAM" id="MobiDB-lite"/>
    </source>
</evidence>